<comment type="caution">
    <text evidence="8">The sequence shown here is derived from an EMBL/GenBank/DDBJ whole genome shotgun (WGS) entry which is preliminary data.</text>
</comment>
<dbReference type="InterPro" id="IPR016163">
    <property type="entry name" value="Ald_DH_C"/>
</dbReference>
<dbReference type="GO" id="GO:0016620">
    <property type="term" value="F:oxidoreductase activity, acting on the aldehyde or oxo group of donors, NAD or NADP as acceptor"/>
    <property type="evidence" value="ECO:0007669"/>
    <property type="project" value="UniProtKB-ARBA"/>
</dbReference>
<sequence>MSQELSDTPLYIDGEWHAPANDDSIPVSDPTTGTEVDSVPSATTDDVRRATEAARAAQPEWERRPAKERGDLIREIADLLEDHAEPLAETLVTEQGKTYSVAEYEIRAAADIARYMSEWDRRIEGDVVPGSEPRQSINLLRKPYGVVAGIIPWNFPISVFVRKFAPALVTGNTTVLKPSELTPLTTLELVDIVDREVDLPPGVLNVVTGGGAVGAGLVSDSEVDYVTMTGNVETGKAIMRNAADDLTRVSLELGGKAPAIVCADADVELAVENIVASRTINAGQACTCVERVYVHSDVRDEFQSQFVEAMDALEIGDPRDDPDMGPQVSAGELEKTQEAIRGAIEQGATVLTGGESVAEPPTSGGHWVEPTVLGDVNQEMDVVSEEVFGPVAPVVEVDSVDQAVAYANDSRYGLSSYVFTESYRDAMQIAEDLDFGETFINGSGGAQQGHHIGWNESGLGGEDGKHGALKYTQIKSVYHNFQ</sequence>
<dbReference type="PANTHER" id="PTHR43353">
    <property type="entry name" value="SUCCINATE-SEMIALDEHYDE DEHYDROGENASE, MITOCHONDRIAL"/>
    <property type="match status" value="1"/>
</dbReference>
<dbReference type="FunFam" id="3.40.309.10:FF:000009">
    <property type="entry name" value="Aldehyde dehydrogenase A"/>
    <property type="match status" value="1"/>
</dbReference>
<dbReference type="InterPro" id="IPR029510">
    <property type="entry name" value="Ald_DH_CS_GLU"/>
</dbReference>
<evidence type="ECO:0000313" key="8">
    <source>
        <dbReference type="EMBL" id="MFD1600155.1"/>
    </source>
</evidence>
<evidence type="ECO:0000256" key="5">
    <source>
        <dbReference type="RuleBase" id="RU003345"/>
    </source>
</evidence>
<dbReference type="AlphaFoldDB" id="A0ABD6CQ11"/>
<feature type="domain" description="Aldehyde dehydrogenase" evidence="7">
    <location>
        <begin position="18"/>
        <end position="477"/>
    </location>
</feature>
<evidence type="ECO:0000256" key="6">
    <source>
        <dbReference type="SAM" id="MobiDB-lite"/>
    </source>
</evidence>
<accession>A0ABD6CQ11</accession>
<dbReference type="Gene3D" id="3.40.309.10">
    <property type="entry name" value="Aldehyde Dehydrogenase, Chain A, domain 2"/>
    <property type="match status" value="1"/>
</dbReference>
<keyword evidence="3 5" id="KW-0560">Oxidoreductase</keyword>
<feature type="region of interest" description="Disordered" evidence="6">
    <location>
        <begin position="1"/>
        <end position="68"/>
    </location>
</feature>
<dbReference type="PANTHER" id="PTHR43353:SF5">
    <property type="entry name" value="SUCCINATE-SEMIALDEHYDE DEHYDROGENASE, MITOCHONDRIAL"/>
    <property type="match status" value="1"/>
</dbReference>
<keyword evidence="9" id="KW-1185">Reference proteome</keyword>
<gene>
    <name evidence="8" type="primary">aldA</name>
    <name evidence="8" type="ORF">ACFSBX_14415</name>
</gene>
<evidence type="ECO:0000259" key="7">
    <source>
        <dbReference type="Pfam" id="PF00171"/>
    </source>
</evidence>
<evidence type="ECO:0000313" key="9">
    <source>
        <dbReference type="Proteomes" id="UP001597085"/>
    </source>
</evidence>
<dbReference type="InterPro" id="IPR050740">
    <property type="entry name" value="Aldehyde_DH_Superfamily"/>
</dbReference>
<dbReference type="FunFam" id="3.40.605.10:FF:000007">
    <property type="entry name" value="NAD/NADP-dependent betaine aldehyde dehydrogenase"/>
    <property type="match status" value="1"/>
</dbReference>
<feature type="compositionally biased region" description="Polar residues" evidence="6">
    <location>
        <begin position="29"/>
        <end position="44"/>
    </location>
</feature>
<dbReference type="InterPro" id="IPR015590">
    <property type="entry name" value="Aldehyde_DH_dom"/>
</dbReference>
<dbReference type="Pfam" id="PF00171">
    <property type="entry name" value="Aldedh"/>
    <property type="match status" value="1"/>
</dbReference>
<feature type="active site" evidence="4">
    <location>
        <position position="252"/>
    </location>
</feature>
<evidence type="ECO:0000256" key="2">
    <source>
        <dbReference type="ARBA" id="ARBA00011881"/>
    </source>
</evidence>
<evidence type="ECO:0000256" key="1">
    <source>
        <dbReference type="ARBA" id="ARBA00009986"/>
    </source>
</evidence>
<comment type="similarity">
    <text evidence="1 5">Belongs to the aldehyde dehydrogenase family.</text>
</comment>
<dbReference type="RefSeq" id="WP_256421205.1">
    <property type="nucleotide sequence ID" value="NZ_JANHDI010000006.1"/>
</dbReference>
<dbReference type="EMBL" id="JBHUDK010000012">
    <property type="protein sequence ID" value="MFD1600155.1"/>
    <property type="molecule type" value="Genomic_DNA"/>
</dbReference>
<dbReference type="EC" id="1.2.1.-" evidence="8"/>
<evidence type="ECO:0000256" key="4">
    <source>
        <dbReference type="PROSITE-ProRule" id="PRU10007"/>
    </source>
</evidence>
<dbReference type="Gene3D" id="3.40.605.10">
    <property type="entry name" value="Aldehyde Dehydrogenase, Chain A, domain 1"/>
    <property type="match status" value="1"/>
</dbReference>
<organism evidence="8 9">
    <name type="scientific">Halobellus rarus</name>
    <dbReference type="NCBI Taxonomy" id="1126237"/>
    <lineage>
        <taxon>Archaea</taxon>
        <taxon>Methanobacteriati</taxon>
        <taxon>Methanobacteriota</taxon>
        <taxon>Stenosarchaea group</taxon>
        <taxon>Halobacteria</taxon>
        <taxon>Halobacteriales</taxon>
        <taxon>Haloferacaceae</taxon>
        <taxon>Halobellus</taxon>
    </lineage>
</organism>
<dbReference type="InterPro" id="IPR016161">
    <property type="entry name" value="Ald_DH/histidinol_DH"/>
</dbReference>
<dbReference type="PROSITE" id="PS00687">
    <property type="entry name" value="ALDEHYDE_DEHYDR_GLU"/>
    <property type="match status" value="1"/>
</dbReference>
<comment type="subunit">
    <text evidence="2">Homotetramer.</text>
</comment>
<proteinExistence type="inferred from homology"/>
<dbReference type="NCBIfam" id="NF007497">
    <property type="entry name" value="PRK10090.1"/>
    <property type="match status" value="1"/>
</dbReference>
<reference evidence="8 9" key="1">
    <citation type="journal article" date="2019" name="Int. J. Syst. Evol. Microbiol.">
        <title>The Global Catalogue of Microorganisms (GCM) 10K type strain sequencing project: providing services to taxonomists for standard genome sequencing and annotation.</title>
        <authorList>
            <consortium name="The Broad Institute Genomics Platform"/>
            <consortium name="The Broad Institute Genome Sequencing Center for Infectious Disease"/>
            <person name="Wu L."/>
            <person name="Ma J."/>
        </authorList>
    </citation>
    <scope>NUCLEOTIDE SEQUENCE [LARGE SCALE GENOMIC DNA]</scope>
    <source>
        <strain evidence="8 9">CGMCC 1.12121</strain>
    </source>
</reference>
<protein>
    <submittedName>
        <fullName evidence="8">Aldehyde dehydrogenase</fullName>
        <ecNumber evidence="8">1.2.1.-</ecNumber>
    </submittedName>
</protein>
<dbReference type="SUPFAM" id="SSF53720">
    <property type="entry name" value="ALDH-like"/>
    <property type="match status" value="1"/>
</dbReference>
<dbReference type="InterPro" id="IPR016162">
    <property type="entry name" value="Ald_DH_N"/>
</dbReference>
<dbReference type="Proteomes" id="UP001597085">
    <property type="component" value="Unassembled WGS sequence"/>
</dbReference>
<name>A0ABD6CQ11_9EURY</name>
<evidence type="ECO:0000256" key="3">
    <source>
        <dbReference type="ARBA" id="ARBA00023002"/>
    </source>
</evidence>